<dbReference type="EMBL" id="ML014322">
    <property type="protein sequence ID" value="RKO99082.1"/>
    <property type="molecule type" value="Genomic_DNA"/>
</dbReference>
<feature type="region of interest" description="Disordered" evidence="1">
    <location>
        <begin position="201"/>
        <end position="253"/>
    </location>
</feature>
<accession>A0A4P9X1L5</accession>
<reference evidence="3" key="1">
    <citation type="journal article" date="2018" name="Nat. Microbiol.">
        <title>Leveraging single-cell genomics to expand the fungal tree of life.</title>
        <authorList>
            <person name="Ahrendt S.R."/>
            <person name="Quandt C.A."/>
            <person name="Ciobanu D."/>
            <person name="Clum A."/>
            <person name="Salamov A."/>
            <person name="Andreopoulos B."/>
            <person name="Cheng J.F."/>
            <person name="Woyke T."/>
            <person name="Pelin A."/>
            <person name="Henrissat B."/>
            <person name="Reynolds N.K."/>
            <person name="Benny G.L."/>
            <person name="Smith M.E."/>
            <person name="James T.Y."/>
            <person name="Grigoriev I.V."/>
        </authorList>
    </citation>
    <scope>NUCLEOTIDE SEQUENCE [LARGE SCALE GENOMIC DNA]</scope>
    <source>
        <strain evidence="3">ATCC 52028</strain>
    </source>
</reference>
<gene>
    <name evidence="2" type="ORF">CXG81DRAFT_28132</name>
</gene>
<feature type="compositionally biased region" description="Basic and acidic residues" evidence="1">
    <location>
        <begin position="203"/>
        <end position="219"/>
    </location>
</feature>
<protein>
    <submittedName>
        <fullName evidence="2">Uncharacterized protein</fullName>
    </submittedName>
</protein>
<dbReference type="Proteomes" id="UP000274922">
    <property type="component" value="Unassembled WGS sequence"/>
</dbReference>
<feature type="compositionally biased region" description="Low complexity" evidence="1">
    <location>
        <begin position="1"/>
        <end position="21"/>
    </location>
</feature>
<evidence type="ECO:0000313" key="2">
    <source>
        <dbReference type="EMBL" id="RKO99082.1"/>
    </source>
</evidence>
<keyword evidence="3" id="KW-1185">Reference proteome</keyword>
<feature type="compositionally biased region" description="Low complexity" evidence="1">
    <location>
        <begin position="73"/>
        <end position="91"/>
    </location>
</feature>
<name>A0A4P9X1L5_9FUNG</name>
<dbReference type="AlphaFoldDB" id="A0A4P9X1L5"/>
<sequence>MLATETPTPTNATITAAGAAAQKPRCCAAEPPSRPVNAVNRGIVPPALPGTAATALGDLPPPQARPSASQDLPTSAKPAASRPAAPDAAHPNPLTIAAFPETLRAQRHTCEDCSTPGVWLAASELAALVRHVQGWQAQRVRVSRDWAAGFELYVGGGATAAEYADLVKHVRSAYSDLAMRVVQATRLLNGENAAAICQHAHGHAHDDDNDHVHSNHHGDAAQAGAHDTDQDQPTSVRPTVEAANEPPSAVPSAVAATTMNHTEVLRLVGATRAVRDACLAIQTQEKAKLDAMAHFQIHAIDALFYQPVEGDDTPTGLSEPGREVNRLEKEITRLEHAIQEHVASLQAELIDLVE</sequence>
<feature type="compositionally biased region" description="Low complexity" evidence="1">
    <location>
        <begin position="240"/>
        <end position="253"/>
    </location>
</feature>
<organism evidence="2 3">
    <name type="scientific">Caulochytrium protostelioides</name>
    <dbReference type="NCBI Taxonomy" id="1555241"/>
    <lineage>
        <taxon>Eukaryota</taxon>
        <taxon>Fungi</taxon>
        <taxon>Fungi incertae sedis</taxon>
        <taxon>Chytridiomycota</taxon>
        <taxon>Chytridiomycota incertae sedis</taxon>
        <taxon>Chytridiomycetes</taxon>
        <taxon>Caulochytriales</taxon>
        <taxon>Caulochytriaceae</taxon>
        <taxon>Caulochytrium</taxon>
    </lineage>
</organism>
<evidence type="ECO:0000313" key="3">
    <source>
        <dbReference type="Proteomes" id="UP000274922"/>
    </source>
</evidence>
<feature type="region of interest" description="Disordered" evidence="1">
    <location>
        <begin position="1"/>
        <end position="93"/>
    </location>
</feature>
<evidence type="ECO:0000256" key="1">
    <source>
        <dbReference type="SAM" id="MobiDB-lite"/>
    </source>
</evidence>
<proteinExistence type="predicted"/>